<dbReference type="PANTHER" id="PTHR11592">
    <property type="entry name" value="GLUTATHIONE PEROXIDASE"/>
    <property type="match status" value="1"/>
</dbReference>
<feature type="signal peptide" evidence="5">
    <location>
        <begin position="1"/>
        <end position="18"/>
    </location>
</feature>
<dbReference type="Pfam" id="PF00255">
    <property type="entry name" value="GSHPx"/>
    <property type="match status" value="1"/>
</dbReference>
<keyword evidence="2 4" id="KW-0575">Peroxidase</keyword>
<evidence type="ECO:0000256" key="5">
    <source>
        <dbReference type="SAM" id="SignalP"/>
    </source>
</evidence>
<dbReference type="PROSITE" id="PS00460">
    <property type="entry name" value="GLUTATHIONE_PEROXID_1"/>
    <property type="match status" value="1"/>
</dbReference>
<sequence length="182" mass="20746">MKPLYAFLILLISLTSCKSQNNQNSNKMSVHNIAINSIEGKKINFADFKGKKILFVNVASKCGFTPQYEGLEKLQQEYKNKLVVIGVPCNQFGGQEPGTATQIQEFCSVNYGVTFPITEKIDVKGDKQHPLYQFLTNKDKNGFKNSTVKWNFQKYLVDENGNLIDYWYSLTKPQSEKITQKI</sequence>
<evidence type="ECO:0000313" key="6">
    <source>
        <dbReference type="EMBL" id="MFD0994170.1"/>
    </source>
</evidence>
<dbReference type="InterPro" id="IPR036249">
    <property type="entry name" value="Thioredoxin-like_sf"/>
</dbReference>
<dbReference type="Proteomes" id="UP001597062">
    <property type="component" value="Unassembled WGS sequence"/>
</dbReference>
<keyword evidence="7" id="KW-1185">Reference proteome</keyword>
<dbReference type="EMBL" id="JBHTJR010000057">
    <property type="protein sequence ID" value="MFD0994170.1"/>
    <property type="molecule type" value="Genomic_DNA"/>
</dbReference>
<evidence type="ECO:0000256" key="3">
    <source>
        <dbReference type="ARBA" id="ARBA00023002"/>
    </source>
</evidence>
<dbReference type="InterPro" id="IPR000889">
    <property type="entry name" value="Glutathione_peroxidase"/>
</dbReference>
<dbReference type="Gene3D" id="3.40.30.10">
    <property type="entry name" value="Glutaredoxin"/>
    <property type="match status" value="1"/>
</dbReference>
<comment type="caution">
    <text evidence="6">The sequence shown here is derived from an EMBL/GenBank/DDBJ whole genome shotgun (WGS) entry which is preliminary data.</text>
</comment>
<protein>
    <recommendedName>
        <fullName evidence="4">Glutathione peroxidase</fullName>
    </recommendedName>
</protein>
<reference evidence="7" key="1">
    <citation type="journal article" date="2019" name="Int. J. Syst. Evol. Microbiol.">
        <title>The Global Catalogue of Microorganisms (GCM) 10K type strain sequencing project: providing services to taxonomists for standard genome sequencing and annotation.</title>
        <authorList>
            <consortium name="The Broad Institute Genomics Platform"/>
            <consortium name="The Broad Institute Genome Sequencing Center for Infectious Disease"/>
            <person name="Wu L."/>
            <person name="Ma J."/>
        </authorList>
    </citation>
    <scope>NUCLEOTIDE SEQUENCE [LARGE SCALE GENOMIC DNA]</scope>
    <source>
        <strain evidence="7">CCUG 60527</strain>
    </source>
</reference>
<organism evidence="6 7">
    <name type="scientific">Tenacibaculum geojense</name>
    <dbReference type="NCBI Taxonomy" id="915352"/>
    <lineage>
        <taxon>Bacteria</taxon>
        <taxon>Pseudomonadati</taxon>
        <taxon>Bacteroidota</taxon>
        <taxon>Flavobacteriia</taxon>
        <taxon>Flavobacteriales</taxon>
        <taxon>Flavobacteriaceae</taxon>
        <taxon>Tenacibaculum</taxon>
    </lineage>
</organism>
<evidence type="ECO:0000256" key="2">
    <source>
        <dbReference type="ARBA" id="ARBA00022559"/>
    </source>
</evidence>
<evidence type="ECO:0000313" key="7">
    <source>
        <dbReference type="Proteomes" id="UP001597062"/>
    </source>
</evidence>
<dbReference type="SUPFAM" id="SSF52833">
    <property type="entry name" value="Thioredoxin-like"/>
    <property type="match status" value="1"/>
</dbReference>
<dbReference type="PRINTS" id="PR01011">
    <property type="entry name" value="GLUTPROXDASE"/>
</dbReference>
<dbReference type="PANTHER" id="PTHR11592:SF134">
    <property type="entry name" value="PHOSPHOLIPID HYDROPEROXIDE GLUTATHIONE PEROXIDASE"/>
    <property type="match status" value="1"/>
</dbReference>
<comment type="similarity">
    <text evidence="1 4">Belongs to the glutathione peroxidase family.</text>
</comment>
<gene>
    <name evidence="6" type="ORF">ACFQ1U_13230</name>
</gene>
<feature type="chain" id="PRO_5046793504" description="Glutathione peroxidase" evidence="5">
    <location>
        <begin position="19"/>
        <end position="182"/>
    </location>
</feature>
<dbReference type="PIRSF" id="PIRSF000303">
    <property type="entry name" value="Glutathion_perox"/>
    <property type="match status" value="1"/>
</dbReference>
<name>A0ABW3JUH9_9FLAO</name>
<keyword evidence="3 4" id="KW-0560">Oxidoreductase</keyword>
<keyword evidence="5" id="KW-0732">Signal</keyword>
<dbReference type="RefSeq" id="WP_386109171.1">
    <property type="nucleotide sequence ID" value="NZ_JBHTJR010000057.1"/>
</dbReference>
<dbReference type="PROSITE" id="PS51355">
    <property type="entry name" value="GLUTATHIONE_PEROXID_3"/>
    <property type="match status" value="1"/>
</dbReference>
<evidence type="ECO:0000256" key="1">
    <source>
        <dbReference type="ARBA" id="ARBA00006926"/>
    </source>
</evidence>
<dbReference type="PROSITE" id="PS51257">
    <property type="entry name" value="PROKAR_LIPOPROTEIN"/>
    <property type="match status" value="1"/>
</dbReference>
<dbReference type="GO" id="GO:0004601">
    <property type="term" value="F:peroxidase activity"/>
    <property type="evidence" value="ECO:0007669"/>
    <property type="project" value="UniProtKB-KW"/>
</dbReference>
<dbReference type="InterPro" id="IPR029759">
    <property type="entry name" value="GPX_AS"/>
</dbReference>
<evidence type="ECO:0000256" key="4">
    <source>
        <dbReference type="RuleBase" id="RU000499"/>
    </source>
</evidence>
<dbReference type="CDD" id="cd00340">
    <property type="entry name" value="GSH_Peroxidase"/>
    <property type="match status" value="1"/>
</dbReference>
<accession>A0ABW3JUH9</accession>
<proteinExistence type="inferred from homology"/>